<proteinExistence type="predicted"/>
<feature type="compositionally biased region" description="Acidic residues" evidence="1">
    <location>
        <begin position="373"/>
        <end position="382"/>
    </location>
</feature>
<dbReference type="AlphaFoldDB" id="A0A9W8UHB7"/>
<evidence type="ECO:0000256" key="1">
    <source>
        <dbReference type="SAM" id="MobiDB-lite"/>
    </source>
</evidence>
<comment type="caution">
    <text evidence="2">The sequence shown here is derived from an EMBL/GenBank/DDBJ whole genome shotgun (WGS) entry which is preliminary data.</text>
</comment>
<feature type="compositionally biased region" description="Basic and acidic residues" evidence="1">
    <location>
        <begin position="383"/>
        <end position="393"/>
    </location>
</feature>
<evidence type="ECO:0000313" key="3">
    <source>
        <dbReference type="Proteomes" id="UP001144673"/>
    </source>
</evidence>
<sequence length="422" mass="47434">MDDIIATLQSLLRHNFHVTATDTARHDQWFKRAYQSWAAKDKELLLLAPRVSRTEWAPDMLQFSAQLALHIRNLAAAERQRLDASFPPRDDKLFPDSVLDEPPLMCPLDQLQAPALSPRVQRGDWWPGKDLVDLAYVGKALLEHEQTAALVRVSQMRGVAMKEAADTSKHKRGRWRWSTEPCGGWGTLVDEALLIFFFAIIVGTFPDELFAEKAKYTSWLPYGELLSGLQPPERFVEALRKRPGGGPKAGGLRSATDLRPHAERCVRVLAAADVLREACHLPAVDWPSRISSAMLYFVGFEAWNRAREGQTYLHCHLNTTKDGRWLAHGLGAKGEAAVVVAAEEETRAVVGAAKLVRPRDPLRLREPRVDPVCSDEDGDEEDQTKLDELERAEAAYGAKRSTKYQRRRAGDEHQAHKLMSTK</sequence>
<name>A0A9W8UHB7_AKAMU</name>
<keyword evidence="3" id="KW-1185">Reference proteome</keyword>
<dbReference type="GeneID" id="80891272"/>
<dbReference type="RefSeq" id="XP_056048928.1">
    <property type="nucleotide sequence ID" value="XM_056195284.1"/>
</dbReference>
<protein>
    <submittedName>
        <fullName evidence="2">Uncharacterized protein</fullName>
    </submittedName>
</protein>
<feature type="region of interest" description="Disordered" evidence="1">
    <location>
        <begin position="367"/>
        <end position="422"/>
    </location>
</feature>
<reference evidence="2" key="1">
    <citation type="journal article" date="2023" name="Access Microbiol">
        <title>De-novo genome assembly for Akanthomyces muscarius, a biocontrol agent of insect agricultural pests.</title>
        <authorList>
            <person name="Erdos Z."/>
            <person name="Studholme D.J."/>
            <person name="Raymond B."/>
            <person name="Sharma M."/>
        </authorList>
    </citation>
    <scope>NUCLEOTIDE SEQUENCE</scope>
    <source>
        <strain evidence="2">Ve6</strain>
    </source>
</reference>
<gene>
    <name evidence="2" type="ORF">LMH87_004113</name>
</gene>
<accession>A0A9W8UHB7</accession>
<dbReference type="Proteomes" id="UP001144673">
    <property type="component" value="Chromosome 2"/>
</dbReference>
<dbReference type="EMBL" id="JAJHUN010000011">
    <property type="protein sequence ID" value="KAJ4145258.1"/>
    <property type="molecule type" value="Genomic_DNA"/>
</dbReference>
<organism evidence="2 3">
    <name type="scientific">Akanthomyces muscarius</name>
    <name type="common">Entomopathogenic fungus</name>
    <name type="synonym">Lecanicillium muscarium</name>
    <dbReference type="NCBI Taxonomy" id="2231603"/>
    <lineage>
        <taxon>Eukaryota</taxon>
        <taxon>Fungi</taxon>
        <taxon>Dikarya</taxon>
        <taxon>Ascomycota</taxon>
        <taxon>Pezizomycotina</taxon>
        <taxon>Sordariomycetes</taxon>
        <taxon>Hypocreomycetidae</taxon>
        <taxon>Hypocreales</taxon>
        <taxon>Cordycipitaceae</taxon>
        <taxon>Akanthomyces</taxon>
    </lineage>
</organism>
<evidence type="ECO:0000313" key="2">
    <source>
        <dbReference type="EMBL" id="KAJ4145258.1"/>
    </source>
</evidence>
<dbReference type="KEGG" id="amus:LMH87_004113"/>